<name>A0A0S2LUY3_9MICC</name>
<dbReference type="AlphaFoldDB" id="A0A0S2LUY3"/>
<evidence type="ECO:0000313" key="1">
    <source>
        <dbReference type="EMBL" id="ALO65273.1"/>
    </source>
</evidence>
<dbReference type="EMBL" id="CP013200">
    <property type="protein sequence ID" value="ALO65273.1"/>
    <property type="molecule type" value="Genomic_DNA"/>
</dbReference>
<proteinExistence type="predicted"/>
<dbReference type="Proteomes" id="UP000059574">
    <property type="component" value="Chromosome"/>
</dbReference>
<gene>
    <name evidence="1" type="ORF">AS189_00695</name>
</gene>
<reference evidence="2" key="1">
    <citation type="submission" date="2015-11" db="EMBL/GenBank/DDBJ databases">
        <authorList>
            <person name="Kumar R."/>
            <person name="Singh D."/>
            <person name="Swarnkar M.K."/>
            <person name="Singh A.K."/>
            <person name="Kumar S."/>
        </authorList>
    </citation>
    <scope>NUCLEOTIDE SEQUENCE [LARGE SCALE GENOMIC DNA]</scope>
    <source>
        <strain evidence="2">ERGS4:06</strain>
    </source>
</reference>
<dbReference type="OrthoDB" id="4950486at2"/>
<dbReference type="RefSeq" id="WP_062285553.1">
    <property type="nucleotide sequence ID" value="NZ_CP013200.1"/>
</dbReference>
<reference evidence="1 2" key="2">
    <citation type="journal article" date="2016" name="J. Biotechnol.">
        <title>Complete genome sequence of Arthrobacter alpinus ERGS4:06, a yellow pigmented bacterium tolerant to cold and radiations isolated from Sikkim Himalaya.</title>
        <authorList>
            <person name="Kumar R."/>
            <person name="Singh D."/>
            <person name="Swarnkar M.K."/>
            <person name="Singh A.K."/>
            <person name="Kumar S."/>
        </authorList>
    </citation>
    <scope>NUCLEOTIDE SEQUENCE [LARGE SCALE GENOMIC DNA]</scope>
    <source>
        <strain evidence="1 2">ERGS4:06</strain>
    </source>
</reference>
<evidence type="ECO:0000313" key="2">
    <source>
        <dbReference type="Proteomes" id="UP000059574"/>
    </source>
</evidence>
<organism evidence="1 2">
    <name type="scientific">Arthrobacter alpinus</name>
    <dbReference type="NCBI Taxonomy" id="656366"/>
    <lineage>
        <taxon>Bacteria</taxon>
        <taxon>Bacillati</taxon>
        <taxon>Actinomycetota</taxon>
        <taxon>Actinomycetes</taxon>
        <taxon>Micrococcales</taxon>
        <taxon>Micrococcaceae</taxon>
        <taxon>Arthrobacter</taxon>
    </lineage>
</organism>
<protein>
    <submittedName>
        <fullName evidence="1">Uncharacterized protein</fullName>
    </submittedName>
</protein>
<sequence>MSAGTLGIKGVAQESAVHSRPRMRAGYTSISAGTMDKLVAAIAADAFNVPLKDVRAGVHDQSGQVSVSLAVPLVLRLAAELNGRSETNGGTVFERAASGRQRVTQGIEVLAGSTVGRVDVRFTGIHEPDPRNAGRVQ</sequence>
<accession>A0A0S2LUY3</accession>